<feature type="compositionally biased region" description="Polar residues" evidence="2">
    <location>
        <begin position="307"/>
        <end position="322"/>
    </location>
</feature>
<comment type="caution">
    <text evidence="3">The sequence shown here is derived from an EMBL/GenBank/DDBJ whole genome shotgun (WGS) entry which is preliminary data.</text>
</comment>
<keyword evidence="1" id="KW-0175">Coiled coil</keyword>
<feature type="compositionally biased region" description="Polar residues" evidence="2">
    <location>
        <begin position="63"/>
        <end position="89"/>
    </location>
</feature>
<evidence type="ECO:0000313" key="3">
    <source>
        <dbReference type="EMBL" id="KAL3278326.1"/>
    </source>
</evidence>
<keyword evidence="4" id="KW-1185">Reference proteome</keyword>
<proteinExistence type="predicted"/>
<dbReference type="EMBL" id="JABFTP020000103">
    <property type="protein sequence ID" value="KAL3278326.1"/>
    <property type="molecule type" value="Genomic_DNA"/>
</dbReference>
<sequence>MKNTISIRTNRATELRLNRSPNTSPKKKNNTHLQEAGHQPTSVATSVLPLSRSSRPRFLRSRTGTPNSVSDSPSSLDGRSNGRTRTAVTGSPLRRLAHASSLGYESDDSVVKLDRASHAAIKNDIVSVKTMLLKLRRVLNEQTNEETLLMSETRNPFENQMNGHFHGFSSETNSCSEMEEDSGKLELVDLQRQVLFLQGQLEDKEKTVQSLQEQMTKICVDNYLSNSAPASTVNNEKEMCNAATQTDRIRPLSVGPSLPNGSQAESTPGSLVSVTELSRKTRTSARMDSLQRTPTRERRKLVEFPSSPLTSRSNAIVSTSIPRRSESRTRAAPSSLT</sequence>
<feature type="compositionally biased region" description="Polar residues" evidence="2">
    <location>
        <begin position="259"/>
        <end position="276"/>
    </location>
</feature>
<feature type="coiled-coil region" evidence="1">
    <location>
        <begin position="187"/>
        <end position="214"/>
    </location>
</feature>
<reference evidence="3 4" key="1">
    <citation type="journal article" date="2021" name="BMC Biol.">
        <title>Horizontally acquired antibacterial genes associated with adaptive radiation of ladybird beetles.</title>
        <authorList>
            <person name="Li H.S."/>
            <person name="Tang X.F."/>
            <person name="Huang Y.H."/>
            <person name="Xu Z.Y."/>
            <person name="Chen M.L."/>
            <person name="Du X.Y."/>
            <person name="Qiu B.Y."/>
            <person name="Chen P.T."/>
            <person name="Zhang W."/>
            <person name="Slipinski A."/>
            <person name="Escalona H.E."/>
            <person name="Waterhouse R.M."/>
            <person name="Zwick A."/>
            <person name="Pang H."/>
        </authorList>
    </citation>
    <scope>NUCLEOTIDE SEQUENCE [LARGE SCALE GENOMIC DNA]</scope>
    <source>
        <strain evidence="3">SYSU2018</strain>
    </source>
</reference>
<accession>A0ABD2NHZ8</accession>
<gene>
    <name evidence="3" type="ORF">HHI36_013657</name>
</gene>
<evidence type="ECO:0000313" key="4">
    <source>
        <dbReference type="Proteomes" id="UP001516400"/>
    </source>
</evidence>
<feature type="region of interest" description="Disordered" evidence="2">
    <location>
        <begin position="17"/>
        <end position="94"/>
    </location>
</feature>
<protein>
    <submittedName>
        <fullName evidence="3">Uncharacterized protein</fullName>
    </submittedName>
</protein>
<dbReference type="AlphaFoldDB" id="A0ABD2NHZ8"/>
<dbReference type="Proteomes" id="UP001516400">
    <property type="component" value="Unassembled WGS sequence"/>
</dbReference>
<name>A0ABD2NHZ8_9CUCU</name>
<evidence type="ECO:0000256" key="1">
    <source>
        <dbReference type="SAM" id="Coils"/>
    </source>
</evidence>
<feature type="region of interest" description="Disordered" evidence="2">
    <location>
        <begin position="245"/>
        <end position="337"/>
    </location>
</feature>
<evidence type="ECO:0000256" key="2">
    <source>
        <dbReference type="SAM" id="MobiDB-lite"/>
    </source>
</evidence>
<organism evidence="3 4">
    <name type="scientific">Cryptolaemus montrouzieri</name>
    <dbReference type="NCBI Taxonomy" id="559131"/>
    <lineage>
        <taxon>Eukaryota</taxon>
        <taxon>Metazoa</taxon>
        <taxon>Ecdysozoa</taxon>
        <taxon>Arthropoda</taxon>
        <taxon>Hexapoda</taxon>
        <taxon>Insecta</taxon>
        <taxon>Pterygota</taxon>
        <taxon>Neoptera</taxon>
        <taxon>Endopterygota</taxon>
        <taxon>Coleoptera</taxon>
        <taxon>Polyphaga</taxon>
        <taxon>Cucujiformia</taxon>
        <taxon>Coccinelloidea</taxon>
        <taxon>Coccinellidae</taxon>
        <taxon>Scymninae</taxon>
        <taxon>Scymnini</taxon>
        <taxon>Cryptolaemus</taxon>
    </lineage>
</organism>
<feature type="compositionally biased region" description="Polar residues" evidence="2">
    <location>
        <begin position="284"/>
        <end position="293"/>
    </location>
</feature>